<evidence type="ECO:0000313" key="2">
    <source>
        <dbReference type="WBParaSite" id="EEL_0000319201-mRNA-1"/>
    </source>
</evidence>
<proteinExistence type="predicted"/>
<keyword evidence="1" id="KW-1185">Reference proteome</keyword>
<protein>
    <submittedName>
        <fullName evidence="2">TRAM domain-containing protein</fullName>
    </submittedName>
</protein>
<reference evidence="2" key="1">
    <citation type="submission" date="2017-02" db="UniProtKB">
        <authorList>
            <consortium name="WormBaseParasite"/>
        </authorList>
    </citation>
    <scope>IDENTIFICATION</scope>
</reference>
<organism evidence="1 2">
    <name type="scientific">Elaeophora elaphi</name>
    <dbReference type="NCBI Taxonomy" id="1147741"/>
    <lineage>
        <taxon>Eukaryota</taxon>
        <taxon>Metazoa</taxon>
        <taxon>Ecdysozoa</taxon>
        <taxon>Nematoda</taxon>
        <taxon>Chromadorea</taxon>
        <taxon>Rhabditida</taxon>
        <taxon>Spirurina</taxon>
        <taxon>Spiruromorpha</taxon>
        <taxon>Filarioidea</taxon>
        <taxon>Onchocercidae</taxon>
        <taxon>Elaeophora</taxon>
    </lineage>
</organism>
<accession>A0A0R3RNY1</accession>
<dbReference type="Proteomes" id="UP000050640">
    <property type="component" value="Unplaced"/>
</dbReference>
<dbReference type="WBParaSite" id="EEL_0000319201-mRNA-1">
    <property type="protein sequence ID" value="EEL_0000319201-mRNA-1"/>
    <property type="gene ID" value="EEL_0000319201"/>
</dbReference>
<dbReference type="AlphaFoldDB" id="A0A0R3RNY1"/>
<evidence type="ECO:0000313" key="1">
    <source>
        <dbReference type="Proteomes" id="UP000050640"/>
    </source>
</evidence>
<sequence>MFQRKPKQSLQELVSGTQKYRVMVPGPGYVDEEQELHASLLHQDDEGSVSDIKINSSGGKQVLDRATTKVFITTKVSGIFGFFKIKDRVIAMINESF</sequence>
<name>A0A0R3RNY1_9BILA</name>